<protein>
    <recommendedName>
        <fullName evidence="2">Segregation and condensation protein A</fullName>
    </recommendedName>
</protein>
<dbReference type="EMBL" id="UOFM01000240">
    <property type="protein sequence ID" value="VAW78030.1"/>
    <property type="molecule type" value="Genomic_DNA"/>
</dbReference>
<accession>A0A3B0YMZ3</accession>
<proteinExistence type="predicted"/>
<reference evidence="1" key="1">
    <citation type="submission" date="2018-06" db="EMBL/GenBank/DDBJ databases">
        <authorList>
            <person name="Zhirakovskaya E."/>
        </authorList>
    </citation>
    <scope>NUCLEOTIDE SEQUENCE</scope>
</reference>
<organism evidence="1">
    <name type="scientific">hydrothermal vent metagenome</name>
    <dbReference type="NCBI Taxonomy" id="652676"/>
    <lineage>
        <taxon>unclassified sequences</taxon>
        <taxon>metagenomes</taxon>
        <taxon>ecological metagenomes</taxon>
    </lineage>
</organism>
<evidence type="ECO:0000313" key="1">
    <source>
        <dbReference type="EMBL" id="VAW78030.1"/>
    </source>
</evidence>
<gene>
    <name evidence="1" type="ORF">MNBD_GAMMA14-865</name>
</gene>
<dbReference type="AlphaFoldDB" id="A0A3B0YMZ3"/>
<name>A0A3B0YMZ3_9ZZZZ</name>
<evidence type="ECO:0008006" key="2">
    <source>
        <dbReference type="Google" id="ProtNLM"/>
    </source>
</evidence>
<sequence>MTEPELTVEERVLHMMKRTLTDVARDTAPGPGLRHPLTENTIQGIRECLLLITTRERELAKEYGRNTNARPRYIDEPRDEVVVPLNINAMKKGLKKDNT</sequence>